<gene>
    <name evidence="2" type="ORF">L21SP4_00548</name>
</gene>
<accession>A0A0G3EGB0</accession>
<dbReference type="STRING" id="1307763.L21SP4_00548"/>
<evidence type="ECO:0000313" key="3">
    <source>
        <dbReference type="Proteomes" id="UP000035268"/>
    </source>
</evidence>
<reference evidence="2 3" key="2">
    <citation type="journal article" date="2016" name="ISME J.">
        <title>Characterization of the first cultured representative of Verrucomicrobia subdivision 5 indicates the proposal of a novel phylum.</title>
        <authorList>
            <person name="Spring S."/>
            <person name="Bunk B."/>
            <person name="Sproer C."/>
            <person name="Schumann P."/>
            <person name="Rohde M."/>
            <person name="Tindall B.J."/>
            <person name="Klenk H.P."/>
        </authorList>
    </citation>
    <scope>NUCLEOTIDE SEQUENCE [LARGE SCALE GENOMIC DNA]</scope>
    <source>
        <strain evidence="2 3">L21-Fru-AB</strain>
    </source>
</reference>
<keyword evidence="1" id="KW-0472">Membrane</keyword>
<feature type="transmembrane region" description="Helical" evidence="1">
    <location>
        <begin position="29"/>
        <end position="50"/>
    </location>
</feature>
<feature type="transmembrane region" description="Helical" evidence="1">
    <location>
        <begin position="70"/>
        <end position="93"/>
    </location>
</feature>
<dbReference type="AlphaFoldDB" id="A0A0G3EGB0"/>
<evidence type="ECO:0000256" key="1">
    <source>
        <dbReference type="SAM" id="Phobius"/>
    </source>
</evidence>
<evidence type="ECO:0000313" key="2">
    <source>
        <dbReference type="EMBL" id="AKJ63820.1"/>
    </source>
</evidence>
<sequence length="390" mass="43154">MLHHGASREHNPTLTGAADTMKRIIKAGAGIPGVLLVLFGAPLLGAMLAGHPPARYLEFPPLTRYVEHPGFRPAVFFPLSAVALLLVGCAGAIPFRHRKSTAFFAPPRGRWPVWGWSGLILVAVFWWLGWTRFAWFEPLRPYAFPLLWAGYILTANALVERRAGHCPLTEHTGRYLLLFPASAVFWWYFEYLNRFVQNWHYVGVERFGAVEYTLFATLSFSTVLPAVTATAALLKTVPGLTAGYERLPPLPVPPKRVTAWGCGIIGVAGLAGVGALPVVFFPLLWLAPLFFLIAAAAARGRPTPFHGLERGDGRFAVRWALAALCCGFFWELWNYGSDPKWIYLIPWVDAVPVFEMPILGYLGYLPFGLECAAVVTACGLRTERPNRCGY</sequence>
<reference evidence="3" key="1">
    <citation type="submission" date="2015-02" db="EMBL/GenBank/DDBJ databases">
        <title>Description and complete genome sequence of the first cultured representative of the subdivision 5 of the Verrucomicrobia phylum.</title>
        <authorList>
            <person name="Spring S."/>
            <person name="Bunk B."/>
            <person name="Sproer C."/>
            <person name="Klenk H.-P."/>
        </authorList>
    </citation>
    <scope>NUCLEOTIDE SEQUENCE [LARGE SCALE GENOMIC DNA]</scope>
    <source>
        <strain evidence="3">L21-Fru-AB</strain>
    </source>
</reference>
<feature type="transmembrane region" description="Helical" evidence="1">
    <location>
        <begin position="279"/>
        <end position="298"/>
    </location>
</feature>
<dbReference type="Proteomes" id="UP000035268">
    <property type="component" value="Chromosome"/>
</dbReference>
<feature type="transmembrane region" description="Helical" evidence="1">
    <location>
        <begin position="356"/>
        <end position="380"/>
    </location>
</feature>
<feature type="transmembrane region" description="Helical" evidence="1">
    <location>
        <begin position="319"/>
        <end position="336"/>
    </location>
</feature>
<feature type="transmembrane region" description="Helical" evidence="1">
    <location>
        <begin position="209"/>
        <end position="234"/>
    </location>
</feature>
<dbReference type="EMBL" id="CP010904">
    <property type="protein sequence ID" value="AKJ63820.1"/>
    <property type="molecule type" value="Genomic_DNA"/>
</dbReference>
<feature type="transmembrane region" description="Helical" evidence="1">
    <location>
        <begin position="113"/>
        <end position="130"/>
    </location>
</feature>
<keyword evidence="1" id="KW-1133">Transmembrane helix</keyword>
<feature type="transmembrane region" description="Helical" evidence="1">
    <location>
        <begin position="171"/>
        <end position="189"/>
    </location>
</feature>
<dbReference type="PATRIC" id="fig|1609981.3.peg.570"/>
<dbReference type="KEGG" id="vbl:L21SP4_00548"/>
<proteinExistence type="predicted"/>
<keyword evidence="3" id="KW-1185">Reference proteome</keyword>
<name>A0A0G3EGB0_9BACT</name>
<keyword evidence="1" id="KW-0812">Transmembrane</keyword>
<organism evidence="2 3">
    <name type="scientific">Kiritimatiella glycovorans</name>
    <dbReference type="NCBI Taxonomy" id="1307763"/>
    <lineage>
        <taxon>Bacteria</taxon>
        <taxon>Pseudomonadati</taxon>
        <taxon>Kiritimatiellota</taxon>
        <taxon>Kiritimatiellia</taxon>
        <taxon>Kiritimatiellales</taxon>
        <taxon>Kiritimatiellaceae</taxon>
        <taxon>Kiritimatiella</taxon>
    </lineage>
</organism>
<protein>
    <recommendedName>
        <fullName evidence="4">Mechanosensitive ion channel protein MscS</fullName>
    </recommendedName>
</protein>
<evidence type="ECO:0008006" key="4">
    <source>
        <dbReference type="Google" id="ProtNLM"/>
    </source>
</evidence>